<feature type="region of interest" description="Disordered" evidence="1">
    <location>
        <begin position="1"/>
        <end position="20"/>
    </location>
</feature>
<dbReference type="AlphaFoldDB" id="A0A2H0UD57"/>
<dbReference type="EMBL" id="PFBK01000008">
    <property type="protein sequence ID" value="PIR83715.1"/>
    <property type="molecule type" value="Genomic_DNA"/>
</dbReference>
<comment type="caution">
    <text evidence="2">The sequence shown here is derived from an EMBL/GenBank/DDBJ whole genome shotgun (WGS) entry which is preliminary data.</text>
</comment>
<gene>
    <name evidence="2" type="ORF">COU18_03510</name>
</gene>
<evidence type="ECO:0000256" key="1">
    <source>
        <dbReference type="SAM" id="MobiDB-lite"/>
    </source>
</evidence>
<sequence>MVSSPLMSINAEISKSGNESTLSTIRKFSRRVQGTGLVRTVRAQRYFIRGASKIVKKKRALKLIKRRADYKQLIKEGKIAETPTRGGQRGRPLYSRPSGQSDQPQTQKAAESESVAR</sequence>
<organism evidence="2 3">
    <name type="scientific">Candidatus Kaiserbacteria bacterium CG10_big_fil_rev_8_21_14_0_10_51_14</name>
    <dbReference type="NCBI Taxonomy" id="1974610"/>
    <lineage>
        <taxon>Bacteria</taxon>
        <taxon>Candidatus Kaiseribacteriota</taxon>
    </lineage>
</organism>
<evidence type="ECO:0008006" key="4">
    <source>
        <dbReference type="Google" id="ProtNLM"/>
    </source>
</evidence>
<evidence type="ECO:0000313" key="3">
    <source>
        <dbReference type="Proteomes" id="UP000231192"/>
    </source>
</evidence>
<evidence type="ECO:0000313" key="2">
    <source>
        <dbReference type="EMBL" id="PIR83715.1"/>
    </source>
</evidence>
<reference evidence="3" key="1">
    <citation type="submission" date="2017-09" db="EMBL/GenBank/DDBJ databases">
        <title>Depth-based differentiation of microbial function through sediment-hosted aquifers and enrichment of novel symbionts in the deep terrestrial subsurface.</title>
        <authorList>
            <person name="Probst A.J."/>
            <person name="Ladd B."/>
            <person name="Jarett J.K."/>
            <person name="Geller-Mcgrath D.E."/>
            <person name="Sieber C.M.K."/>
            <person name="Emerson J.B."/>
            <person name="Anantharaman K."/>
            <person name="Thomas B.C."/>
            <person name="Malmstrom R."/>
            <person name="Stieglmeier M."/>
            <person name="Klingl A."/>
            <person name="Woyke T."/>
            <person name="Ryan C.M."/>
            <person name="Banfield J.F."/>
        </authorList>
    </citation>
    <scope>NUCLEOTIDE SEQUENCE [LARGE SCALE GENOMIC DNA]</scope>
</reference>
<accession>A0A2H0UD57</accession>
<dbReference type="Proteomes" id="UP000231192">
    <property type="component" value="Unassembled WGS sequence"/>
</dbReference>
<name>A0A2H0UD57_9BACT</name>
<feature type="compositionally biased region" description="Polar residues" evidence="1">
    <location>
        <begin position="97"/>
        <end position="109"/>
    </location>
</feature>
<feature type="region of interest" description="Disordered" evidence="1">
    <location>
        <begin position="74"/>
        <end position="117"/>
    </location>
</feature>
<protein>
    <recommendedName>
        <fullName evidence="4">30S ribosomal protein S21</fullName>
    </recommendedName>
</protein>
<proteinExistence type="predicted"/>